<accession>A0A8K0JNL7</accession>
<feature type="region of interest" description="Disordered" evidence="7">
    <location>
        <begin position="455"/>
        <end position="483"/>
    </location>
</feature>
<comment type="subcellular location">
    <subcellularLocation>
        <location evidence="1">Nucleus</location>
    </subcellularLocation>
</comment>
<evidence type="ECO:0000256" key="6">
    <source>
        <dbReference type="ARBA" id="ARBA00023242"/>
    </source>
</evidence>
<evidence type="ECO:0000256" key="4">
    <source>
        <dbReference type="ARBA" id="ARBA00022679"/>
    </source>
</evidence>
<organism evidence="8 9">
    <name type="scientific">Filobasidium floriforme</name>
    <dbReference type="NCBI Taxonomy" id="5210"/>
    <lineage>
        <taxon>Eukaryota</taxon>
        <taxon>Fungi</taxon>
        <taxon>Dikarya</taxon>
        <taxon>Basidiomycota</taxon>
        <taxon>Agaricomycotina</taxon>
        <taxon>Tremellomycetes</taxon>
        <taxon>Filobasidiales</taxon>
        <taxon>Filobasidiaceae</taxon>
        <taxon>Filobasidium</taxon>
    </lineage>
</organism>
<dbReference type="Proteomes" id="UP000812966">
    <property type="component" value="Unassembled WGS sequence"/>
</dbReference>
<feature type="region of interest" description="Disordered" evidence="7">
    <location>
        <begin position="323"/>
        <end position="347"/>
    </location>
</feature>
<keyword evidence="6" id="KW-0539">Nucleus</keyword>
<dbReference type="GO" id="GO:0008757">
    <property type="term" value="F:S-adenosylmethionine-dependent methyltransferase activity"/>
    <property type="evidence" value="ECO:0007669"/>
    <property type="project" value="TreeGrafter"/>
</dbReference>
<keyword evidence="5" id="KW-0949">S-adenosyl-L-methionine</keyword>
<proteinExistence type="inferred from homology"/>
<dbReference type="AlphaFoldDB" id="A0A8K0JNL7"/>
<evidence type="ECO:0000256" key="3">
    <source>
        <dbReference type="ARBA" id="ARBA00022603"/>
    </source>
</evidence>
<dbReference type="FunFam" id="3.40.50.150:FF:000077">
    <property type="entry name" value="HemK methyltransferase family member 2"/>
    <property type="match status" value="1"/>
</dbReference>
<evidence type="ECO:0000256" key="2">
    <source>
        <dbReference type="ARBA" id="ARBA00006149"/>
    </source>
</evidence>
<keyword evidence="4" id="KW-0808">Transferase</keyword>
<dbReference type="GO" id="GO:0008276">
    <property type="term" value="F:protein methyltransferase activity"/>
    <property type="evidence" value="ECO:0007669"/>
    <property type="project" value="TreeGrafter"/>
</dbReference>
<evidence type="ECO:0000313" key="8">
    <source>
        <dbReference type="EMBL" id="KAG7562282.1"/>
    </source>
</evidence>
<evidence type="ECO:0008006" key="10">
    <source>
        <dbReference type="Google" id="ProtNLM"/>
    </source>
</evidence>
<dbReference type="InterPro" id="IPR029063">
    <property type="entry name" value="SAM-dependent_MTases_sf"/>
</dbReference>
<dbReference type="SUPFAM" id="SSF53335">
    <property type="entry name" value="S-adenosyl-L-methionine-dependent methyltransferases"/>
    <property type="match status" value="1"/>
</dbReference>
<dbReference type="GO" id="GO:0032259">
    <property type="term" value="P:methylation"/>
    <property type="evidence" value="ECO:0007669"/>
    <property type="project" value="UniProtKB-KW"/>
</dbReference>
<feature type="compositionally biased region" description="Low complexity" evidence="7">
    <location>
        <begin position="230"/>
        <end position="247"/>
    </location>
</feature>
<feature type="region of interest" description="Disordered" evidence="7">
    <location>
        <begin position="1"/>
        <end position="24"/>
    </location>
</feature>
<sequence>MSVAICSAGTGGLGETIDLGEAPEPDLGYGRVGFLEASMYAQEGEDDGDEDEEEDEETMSDYEEDEDEESPAYGAIPGVRIMASSERRSPSPTAVPLRSCLKKQKAEVLLVARTEDDAEVAVELDLEVEVEVEIEEYMMAGLLSGTERKQPQEVEEMDEVDWQWRTLPFLLPTRGRSDWSPFVHQHLADGDCVESCDPLAELSGFLRNALFDHGRGRDRRSRKFCPTKVRSGSSTPSSPRSLSGLLTPPLDDHDGKIQFYAGEYGFGHKTVDLLTPTDSERSSVLGHVQAVGLSKRVRFPGCPEATGEVALCSLYPTWSRTEYDRSPLEPPSEEEKACKMPERGSRCLSNPEEEMSAYADRLASESFRMGTIFESEDDYDLVILRETEIRTKPVPTNRAWGSWCSNDSYGGGSACDEFGLEGNSGTWGQEQQEMYNSWQAEGELGSSLFSGEMTGYFGGATPTDSDRSSDEEESSSKHIGCEDDDDDDCWEAWLDARNSNKATALKEAEAAVLPKVELGDPKVSDTEAQVVVIAMGSTATAVSAASTPCAQIPSITSTSTPALLPTPDYGKLHDSVYDPAEDSFILLDALEADAAELRARKPTICLEIGSGSGIASTFLSTIVEPSSALFLSTDINPYACLATLATSNLNQASLNPINTNLVSPILERIEAAGGADVFVFNPPYVPTEEDELTKTQLEAEIGATWAGGADGMVVTNIVLDLLPRILNPNGGTLYLVAVSANQPTQIIATMAERGFDGEIVLKRRAGIELLHVLKLTRR</sequence>
<keyword evidence="9" id="KW-1185">Reference proteome</keyword>
<reference evidence="8" key="1">
    <citation type="submission" date="2020-04" db="EMBL/GenBank/DDBJ databases">
        <title>Analysis of mating type loci in Filobasidium floriforme.</title>
        <authorList>
            <person name="Nowrousian M."/>
        </authorList>
    </citation>
    <scope>NUCLEOTIDE SEQUENCE</scope>
    <source>
        <strain evidence="8">CBS 6242</strain>
    </source>
</reference>
<gene>
    <name evidence="8" type="ORF">FFLO_02270</name>
</gene>
<keyword evidence="3" id="KW-0489">Methyltransferase</keyword>
<dbReference type="InterPro" id="IPR052190">
    <property type="entry name" value="Euk-Arch_PrmC-MTase"/>
</dbReference>
<dbReference type="PANTHER" id="PTHR45875">
    <property type="entry name" value="METHYLTRANSFERASE N6AMT1"/>
    <property type="match status" value="1"/>
</dbReference>
<evidence type="ECO:0000256" key="1">
    <source>
        <dbReference type="ARBA" id="ARBA00004123"/>
    </source>
</evidence>
<dbReference type="GO" id="GO:0005634">
    <property type="term" value="C:nucleus"/>
    <property type="evidence" value="ECO:0007669"/>
    <property type="project" value="UniProtKB-SubCell"/>
</dbReference>
<dbReference type="InterPro" id="IPR004557">
    <property type="entry name" value="PrmC-related"/>
</dbReference>
<protein>
    <recommendedName>
        <fullName evidence="10">Methyltransferase small domain-containing protein</fullName>
    </recommendedName>
</protein>
<feature type="compositionally biased region" description="Acidic residues" evidence="7">
    <location>
        <begin position="43"/>
        <end position="70"/>
    </location>
</feature>
<dbReference type="Gene3D" id="3.40.50.150">
    <property type="entry name" value="Vaccinia Virus protein VP39"/>
    <property type="match status" value="1"/>
</dbReference>
<dbReference type="NCBIfam" id="TIGR00537">
    <property type="entry name" value="hemK_rel_arch"/>
    <property type="match status" value="1"/>
</dbReference>
<feature type="compositionally biased region" description="Basic and acidic residues" evidence="7">
    <location>
        <begin position="464"/>
        <end position="481"/>
    </location>
</feature>
<dbReference type="PANTHER" id="PTHR45875:SF1">
    <property type="entry name" value="METHYLTRANSFERASE N6AMT1"/>
    <property type="match status" value="1"/>
</dbReference>
<dbReference type="EMBL" id="JABELV010000035">
    <property type="protein sequence ID" value="KAG7562282.1"/>
    <property type="molecule type" value="Genomic_DNA"/>
</dbReference>
<evidence type="ECO:0000256" key="7">
    <source>
        <dbReference type="SAM" id="MobiDB-lite"/>
    </source>
</evidence>
<feature type="region of interest" description="Disordered" evidence="7">
    <location>
        <begin position="36"/>
        <end position="72"/>
    </location>
</feature>
<feature type="compositionally biased region" description="Basic residues" evidence="7">
    <location>
        <begin position="216"/>
        <end position="225"/>
    </location>
</feature>
<comment type="similarity">
    <text evidence="2">Belongs to the eukaryotic/archaeal PrmC-related family.</text>
</comment>
<dbReference type="GO" id="GO:0035657">
    <property type="term" value="C:eRF1 methyltransferase complex"/>
    <property type="evidence" value="ECO:0007669"/>
    <property type="project" value="TreeGrafter"/>
</dbReference>
<evidence type="ECO:0000313" key="9">
    <source>
        <dbReference type="Proteomes" id="UP000812966"/>
    </source>
</evidence>
<name>A0A8K0JNL7_9TREE</name>
<feature type="region of interest" description="Disordered" evidence="7">
    <location>
        <begin position="216"/>
        <end position="247"/>
    </location>
</feature>
<evidence type="ECO:0000256" key="5">
    <source>
        <dbReference type="ARBA" id="ARBA00022691"/>
    </source>
</evidence>
<feature type="compositionally biased region" description="Basic and acidic residues" evidence="7">
    <location>
        <begin position="323"/>
        <end position="345"/>
    </location>
</feature>
<comment type="caution">
    <text evidence="8">The sequence shown here is derived from an EMBL/GenBank/DDBJ whole genome shotgun (WGS) entry which is preliminary data.</text>
</comment>